<feature type="transmembrane region" description="Helical" evidence="2">
    <location>
        <begin position="148"/>
        <end position="168"/>
    </location>
</feature>
<evidence type="ECO:0000256" key="2">
    <source>
        <dbReference type="SAM" id="Phobius"/>
    </source>
</evidence>
<keyword evidence="2" id="KW-0472">Membrane</keyword>
<proteinExistence type="predicted"/>
<evidence type="ECO:0000313" key="3">
    <source>
        <dbReference type="EMBL" id="MEM0515908.1"/>
    </source>
</evidence>
<keyword evidence="2" id="KW-0812">Transmembrane</keyword>
<evidence type="ECO:0000313" key="4">
    <source>
        <dbReference type="Proteomes" id="UP001447008"/>
    </source>
</evidence>
<feature type="transmembrane region" description="Helical" evidence="2">
    <location>
        <begin position="21"/>
        <end position="43"/>
    </location>
</feature>
<name>A0ABU9MY52_9GAMM</name>
<keyword evidence="4" id="KW-1185">Reference proteome</keyword>
<dbReference type="RefSeq" id="WP_342678966.1">
    <property type="nucleotide sequence ID" value="NZ_JBCGCU010000011.1"/>
</dbReference>
<keyword evidence="2" id="KW-1133">Transmembrane helix</keyword>
<sequence length="329" mass="36729">MSTRRLVVSLLRRRFANRSFNAQKAITLFALGTLFISMLAYYLGALGSWQQGQTQALAQLKTRIALDSSHIGLAYPLLEVPADVERTQAYIEKLNTHLQAQDYPLQLQQIGTTSVSSTAPTKHLLLQRPGAGELSIGYSLQPMALHHGLSVLPLFLSILAALFIWPWFKAMEAKLQVLAEEPEATVEKKSLMLDLADKSIRYGEHGVRVTLANKPLCFYLALLEFAIEHPSVTLNQNKDVPAELLDLAHKYFSRLIELGHTIRKRPNFSNSLEKTLSEIRAALDEAFSEDGEQKDPYFPPKAHGEGSRSRIHHYGLSITDPSAFEVIGK</sequence>
<dbReference type="EMBL" id="JBCGCU010000011">
    <property type="protein sequence ID" value="MEM0515908.1"/>
    <property type="molecule type" value="Genomic_DNA"/>
</dbReference>
<evidence type="ECO:0000256" key="1">
    <source>
        <dbReference type="SAM" id="MobiDB-lite"/>
    </source>
</evidence>
<gene>
    <name evidence="3" type="ORF">WCN91_10870</name>
</gene>
<comment type="caution">
    <text evidence="3">The sequence shown here is derived from an EMBL/GenBank/DDBJ whole genome shotgun (WGS) entry which is preliminary data.</text>
</comment>
<reference evidence="3 4" key="1">
    <citation type="submission" date="2024-03" db="EMBL/GenBank/DDBJ databases">
        <title>Pseudoalteromonas qingdaonensis sp. nov., isolated from the intestines of marine benthic organisms.</title>
        <authorList>
            <person name="Lin X."/>
            <person name="Fang S."/>
            <person name="Hu X."/>
        </authorList>
    </citation>
    <scope>NUCLEOTIDE SEQUENCE [LARGE SCALE GENOMIC DNA]</scope>
    <source>
        <strain evidence="3 4">YIC-827</strain>
    </source>
</reference>
<accession>A0ABU9MY52</accession>
<feature type="region of interest" description="Disordered" evidence="1">
    <location>
        <begin position="287"/>
        <end position="308"/>
    </location>
</feature>
<organism evidence="3 4">
    <name type="scientific">Pseudoalteromonas qingdaonensis</name>
    <dbReference type="NCBI Taxonomy" id="3131913"/>
    <lineage>
        <taxon>Bacteria</taxon>
        <taxon>Pseudomonadati</taxon>
        <taxon>Pseudomonadota</taxon>
        <taxon>Gammaproteobacteria</taxon>
        <taxon>Alteromonadales</taxon>
        <taxon>Pseudoalteromonadaceae</taxon>
        <taxon>Pseudoalteromonas</taxon>
    </lineage>
</organism>
<dbReference type="Proteomes" id="UP001447008">
    <property type="component" value="Unassembled WGS sequence"/>
</dbReference>
<protein>
    <submittedName>
        <fullName evidence="3">Uncharacterized protein</fullName>
    </submittedName>
</protein>